<proteinExistence type="predicted"/>
<name>G7YAU3_CLOSI</name>
<keyword evidence="1" id="KW-0472">Membrane</keyword>
<reference evidence="2" key="1">
    <citation type="journal article" date="2011" name="Genome Biol.">
        <title>The draft genome of the carcinogenic human liver fluke Clonorchis sinensis.</title>
        <authorList>
            <person name="Wang X."/>
            <person name="Chen W."/>
            <person name="Huang Y."/>
            <person name="Sun J."/>
            <person name="Men J."/>
            <person name="Liu H."/>
            <person name="Luo F."/>
            <person name="Guo L."/>
            <person name="Lv X."/>
            <person name="Deng C."/>
            <person name="Zhou C."/>
            <person name="Fan Y."/>
            <person name="Li X."/>
            <person name="Huang L."/>
            <person name="Hu Y."/>
            <person name="Liang C."/>
            <person name="Hu X."/>
            <person name="Xu J."/>
            <person name="Yu X."/>
        </authorList>
    </citation>
    <scope>NUCLEOTIDE SEQUENCE [LARGE SCALE GENOMIC DNA]</scope>
    <source>
        <strain evidence="2">Henan</strain>
    </source>
</reference>
<keyword evidence="1" id="KW-1133">Transmembrane helix</keyword>
<organism evidence="2 3">
    <name type="scientific">Clonorchis sinensis</name>
    <name type="common">Chinese liver fluke</name>
    <dbReference type="NCBI Taxonomy" id="79923"/>
    <lineage>
        <taxon>Eukaryota</taxon>
        <taxon>Metazoa</taxon>
        <taxon>Spiralia</taxon>
        <taxon>Lophotrochozoa</taxon>
        <taxon>Platyhelminthes</taxon>
        <taxon>Trematoda</taxon>
        <taxon>Digenea</taxon>
        <taxon>Opisthorchiida</taxon>
        <taxon>Opisthorchiata</taxon>
        <taxon>Opisthorchiidae</taxon>
        <taxon>Clonorchis</taxon>
    </lineage>
</organism>
<accession>G7YAU3</accession>
<feature type="transmembrane region" description="Helical" evidence="1">
    <location>
        <begin position="71"/>
        <end position="91"/>
    </location>
</feature>
<reference key="2">
    <citation type="submission" date="2011-10" db="EMBL/GenBank/DDBJ databases">
        <title>The genome and transcriptome sequence of Clonorchis sinensis provide insights into the carcinogenic liver fluke.</title>
        <authorList>
            <person name="Wang X."/>
            <person name="Huang Y."/>
            <person name="Chen W."/>
            <person name="Liu H."/>
            <person name="Guo L."/>
            <person name="Chen Y."/>
            <person name="Luo F."/>
            <person name="Zhou W."/>
            <person name="Sun J."/>
            <person name="Mao Q."/>
            <person name="Liang P."/>
            <person name="Zhou C."/>
            <person name="Tian Y."/>
            <person name="Men J."/>
            <person name="Lv X."/>
            <person name="Huang L."/>
            <person name="Zhou J."/>
            <person name="Hu Y."/>
            <person name="Li R."/>
            <person name="Zhang F."/>
            <person name="Lei H."/>
            <person name="Li X."/>
            <person name="Hu X."/>
            <person name="Liang C."/>
            <person name="Xu J."/>
            <person name="Wu Z."/>
            <person name="Yu X."/>
        </authorList>
    </citation>
    <scope>NUCLEOTIDE SEQUENCE</scope>
    <source>
        <strain>Henan</strain>
    </source>
</reference>
<dbReference type="AlphaFoldDB" id="G7YAU3"/>
<evidence type="ECO:0000313" key="3">
    <source>
        <dbReference type="Proteomes" id="UP000008909"/>
    </source>
</evidence>
<sequence length="201" mass="23532">MPCSGIFESTMLARRLRRGLQMLHITGLRIYSHLTAHRLYITRKCGVDTQSWMFHLGYVINNPLENANDQLIDYVLVVVCLIALFACSLFLRHLGPRFIRPHYYPVGSNKASVVRMYMFLCFRDEPKWYHAAKFHNGKTGRLIFATSTHFTMLERRQITASLMQSQHIETTDRAQWNEQTTIFCASRAPYHFYWTNADDGF</sequence>
<keyword evidence="3" id="KW-1185">Reference proteome</keyword>
<gene>
    <name evidence="2" type="ORF">CLF_104047</name>
</gene>
<dbReference type="Proteomes" id="UP000008909">
    <property type="component" value="Unassembled WGS sequence"/>
</dbReference>
<dbReference type="EMBL" id="DF143011">
    <property type="protein sequence ID" value="GAA50077.1"/>
    <property type="molecule type" value="Genomic_DNA"/>
</dbReference>
<keyword evidence="1" id="KW-0812">Transmembrane</keyword>
<protein>
    <submittedName>
        <fullName evidence="2">Uncharacterized protein</fullName>
    </submittedName>
</protein>
<evidence type="ECO:0000256" key="1">
    <source>
        <dbReference type="SAM" id="Phobius"/>
    </source>
</evidence>
<evidence type="ECO:0000313" key="2">
    <source>
        <dbReference type="EMBL" id="GAA50077.1"/>
    </source>
</evidence>